<dbReference type="PANTHER" id="PTHR43739:SF5">
    <property type="entry name" value="EXO-ALPHA-SIALIDASE"/>
    <property type="match status" value="1"/>
</dbReference>
<name>A0AA35XMB0_GEOBA</name>
<dbReference type="AlphaFoldDB" id="A0AA35XMB0"/>
<comment type="caution">
    <text evidence="3">The sequence shown here is derived from an EMBL/GenBank/DDBJ whole genome shotgun (WGS) entry which is preliminary data.</text>
</comment>
<proteinExistence type="predicted"/>
<dbReference type="PANTHER" id="PTHR43739">
    <property type="entry name" value="XYLOGLUCANASE (EUROFUNG)"/>
    <property type="match status" value="1"/>
</dbReference>
<reference evidence="3" key="1">
    <citation type="submission" date="2023-03" db="EMBL/GenBank/DDBJ databases">
        <authorList>
            <person name="Steffen K."/>
            <person name="Cardenas P."/>
        </authorList>
    </citation>
    <scope>NUCLEOTIDE SEQUENCE</scope>
</reference>
<dbReference type="InterPro" id="IPR052025">
    <property type="entry name" value="Xyloglucanase_GH74"/>
</dbReference>
<feature type="domain" description="Sortilin N-terminal" evidence="2">
    <location>
        <begin position="13"/>
        <end position="119"/>
    </location>
</feature>
<sequence>MQATLYAGTIGQSVWNSTDNGDTWRRVSNGLFPEADIRAIAVNPSDSDTLYAGTENGIFRTNNAAESWHHLPSPMDGREVWSIAVDSRTPDTLYAGTCPSAFFKSTDGGDNWKQLNVDLAQECEGIPIIPRVTTFVIDPEDSQTLYAGIEIDGMRLSTDGGETWTERSEGLSSLDIHGLCVVPGSPKTIIAATNNDVCVTTDMGKQWTPLNVKAHYPWPYCRAAFFLNGDAGRVFIGAGNGPPGDQGGIFSTRDAGETWDRSDIGRTANSTIWTFAHNPKVNNFLIACSVSGQLYRSTDTGDSWTKLAHEFGEVRALAIG</sequence>
<dbReference type="Proteomes" id="UP001174909">
    <property type="component" value="Unassembled WGS sequence"/>
</dbReference>
<accession>A0AA35XMB0</accession>
<keyword evidence="4" id="KW-1185">Reference proteome</keyword>
<gene>
    <name evidence="3" type="ORF">GBAR_LOCUS30926</name>
</gene>
<evidence type="ECO:0000313" key="4">
    <source>
        <dbReference type="Proteomes" id="UP001174909"/>
    </source>
</evidence>
<dbReference type="GO" id="GO:0010411">
    <property type="term" value="P:xyloglucan metabolic process"/>
    <property type="evidence" value="ECO:0007669"/>
    <property type="project" value="TreeGrafter"/>
</dbReference>
<evidence type="ECO:0000313" key="3">
    <source>
        <dbReference type="EMBL" id="CAI8056787.1"/>
    </source>
</evidence>
<keyword evidence="1" id="KW-0677">Repeat</keyword>
<dbReference type="InterPro" id="IPR015943">
    <property type="entry name" value="WD40/YVTN_repeat-like_dom_sf"/>
</dbReference>
<evidence type="ECO:0000259" key="2">
    <source>
        <dbReference type="Pfam" id="PF15902"/>
    </source>
</evidence>
<organism evidence="3 4">
    <name type="scientific">Geodia barretti</name>
    <name type="common">Barrett's horny sponge</name>
    <dbReference type="NCBI Taxonomy" id="519541"/>
    <lineage>
        <taxon>Eukaryota</taxon>
        <taxon>Metazoa</taxon>
        <taxon>Porifera</taxon>
        <taxon>Demospongiae</taxon>
        <taxon>Heteroscleromorpha</taxon>
        <taxon>Tetractinellida</taxon>
        <taxon>Astrophorina</taxon>
        <taxon>Geodiidae</taxon>
        <taxon>Geodia</taxon>
    </lineage>
</organism>
<dbReference type="CDD" id="cd15482">
    <property type="entry name" value="Sialidase_non-viral"/>
    <property type="match status" value="1"/>
</dbReference>
<dbReference type="Gene3D" id="2.130.10.10">
    <property type="entry name" value="YVTN repeat-like/Quinoprotein amine dehydrogenase"/>
    <property type="match status" value="2"/>
</dbReference>
<evidence type="ECO:0000256" key="1">
    <source>
        <dbReference type="ARBA" id="ARBA00022737"/>
    </source>
</evidence>
<dbReference type="InterPro" id="IPR031778">
    <property type="entry name" value="Sortilin_N"/>
</dbReference>
<dbReference type="EMBL" id="CASHTH010004400">
    <property type="protein sequence ID" value="CAI8056787.1"/>
    <property type="molecule type" value="Genomic_DNA"/>
</dbReference>
<protein>
    <recommendedName>
        <fullName evidence="2">Sortilin N-terminal domain-containing protein</fullName>
    </recommendedName>
</protein>
<dbReference type="SUPFAM" id="SSF110296">
    <property type="entry name" value="Oligoxyloglucan reducing end-specific cellobiohydrolase"/>
    <property type="match status" value="1"/>
</dbReference>
<dbReference type="Pfam" id="PF15902">
    <property type="entry name" value="Sortilin-Vps10"/>
    <property type="match status" value="1"/>
</dbReference>